<evidence type="ECO:0000313" key="1">
    <source>
        <dbReference type="EMBL" id="OEO32405.1"/>
    </source>
</evidence>
<comment type="caution">
    <text evidence="1">The sequence shown here is derived from an EMBL/GenBank/DDBJ whole genome shotgun (WGS) entry which is preliminary data.</text>
</comment>
<reference evidence="1 2" key="1">
    <citation type="journal article" date="2015" name="Genome Announc.">
        <title>Genome Assemblies of Three Soil-Associated Devosia species: D. insulae, D. limi, and D. soli.</title>
        <authorList>
            <person name="Hassan Y.I."/>
            <person name="Lepp D."/>
            <person name="Zhou T."/>
        </authorList>
    </citation>
    <scope>NUCLEOTIDE SEQUENCE [LARGE SCALE GENOMIC DNA]</scope>
    <source>
        <strain evidence="1 2">DS-56</strain>
    </source>
</reference>
<dbReference type="GO" id="GO:0016829">
    <property type="term" value="F:lyase activity"/>
    <property type="evidence" value="ECO:0007669"/>
    <property type="project" value="UniProtKB-KW"/>
</dbReference>
<name>A0A1E5XUZ7_9HYPH</name>
<accession>A0A1E5XUZ7</accession>
<organism evidence="1 2">
    <name type="scientific">Devosia insulae DS-56</name>
    <dbReference type="NCBI Taxonomy" id="1116389"/>
    <lineage>
        <taxon>Bacteria</taxon>
        <taxon>Pseudomonadati</taxon>
        <taxon>Pseudomonadota</taxon>
        <taxon>Alphaproteobacteria</taxon>
        <taxon>Hyphomicrobiales</taxon>
        <taxon>Devosiaceae</taxon>
        <taxon>Devosia</taxon>
    </lineage>
</organism>
<dbReference type="GO" id="GO:0019634">
    <property type="term" value="P:organic phosphonate metabolic process"/>
    <property type="evidence" value="ECO:0007669"/>
    <property type="project" value="InterPro"/>
</dbReference>
<dbReference type="AlphaFoldDB" id="A0A1E5XUZ7"/>
<dbReference type="Pfam" id="PF06754">
    <property type="entry name" value="PhnG"/>
    <property type="match status" value="1"/>
</dbReference>
<dbReference type="InterPro" id="IPR009609">
    <property type="entry name" value="Phosphonate_metab_PhnG"/>
</dbReference>
<dbReference type="RefSeq" id="WP_069908462.1">
    <property type="nucleotide sequence ID" value="NZ_LAJE02000073.1"/>
</dbReference>
<sequence length="150" mass="16158">MFDENAGGGGRGPSHAEALNVLARAEPAGLKALAEQLLERLGDIEVLGNRTGLVMVPMRDTVENVDFHLGEVLVSEAHITDAVGAIGYGMITGRDLERAMAMAVVDLALATDIGAAEIETLLTTERRRLAAIDEDRMRRVEATRVEMETF</sequence>
<dbReference type="EMBL" id="LAJE02000073">
    <property type="protein sequence ID" value="OEO32405.1"/>
    <property type="molecule type" value="Genomic_DNA"/>
</dbReference>
<protein>
    <submittedName>
        <fullName evidence="1">Phosphonate C-P lyase system protein PhnG</fullName>
    </submittedName>
</protein>
<gene>
    <name evidence="1" type="ORF">VW23_011755</name>
</gene>
<dbReference type="OrthoDB" id="7948453at2"/>
<dbReference type="Proteomes" id="UP000095463">
    <property type="component" value="Unassembled WGS sequence"/>
</dbReference>
<evidence type="ECO:0000313" key="2">
    <source>
        <dbReference type="Proteomes" id="UP000095463"/>
    </source>
</evidence>
<keyword evidence="2" id="KW-1185">Reference proteome</keyword>
<keyword evidence="1" id="KW-0456">Lyase</keyword>
<dbReference type="GO" id="GO:0015716">
    <property type="term" value="P:organic phosphonate transport"/>
    <property type="evidence" value="ECO:0007669"/>
    <property type="project" value="InterPro"/>
</dbReference>
<proteinExistence type="predicted"/>